<dbReference type="STRING" id="1346330.M472_02995"/>
<evidence type="ECO:0000313" key="2">
    <source>
        <dbReference type="Proteomes" id="UP000016584"/>
    </source>
</evidence>
<dbReference type="RefSeq" id="WP_021071821.1">
    <property type="nucleotide sequence ID" value="NZ_ATDL01000021.1"/>
</dbReference>
<gene>
    <name evidence="1" type="ORF">M472_02995</name>
</gene>
<dbReference type="eggNOG" id="COG0438">
    <property type="taxonomic scope" value="Bacteria"/>
</dbReference>
<proteinExistence type="predicted"/>
<keyword evidence="2" id="KW-1185">Reference proteome</keyword>
<dbReference type="SUPFAM" id="SSF53756">
    <property type="entry name" value="UDP-Glycosyltransferase/glycogen phosphorylase"/>
    <property type="match status" value="1"/>
</dbReference>
<dbReference type="PATRIC" id="fig|1346330.5.peg.3695"/>
<name>U2HR13_9SPHI</name>
<dbReference type="AlphaFoldDB" id="U2HR13"/>
<organism evidence="1 2">
    <name type="scientific">Sphingobacterium paucimobilis HER1398</name>
    <dbReference type="NCBI Taxonomy" id="1346330"/>
    <lineage>
        <taxon>Bacteria</taxon>
        <taxon>Pseudomonadati</taxon>
        <taxon>Bacteroidota</taxon>
        <taxon>Sphingobacteriia</taxon>
        <taxon>Sphingobacteriales</taxon>
        <taxon>Sphingobacteriaceae</taxon>
        <taxon>Sphingobacterium</taxon>
    </lineage>
</organism>
<accession>U2HR13</accession>
<dbReference type="OrthoDB" id="6385861at2"/>
<protein>
    <recommendedName>
        <fullName evidence="3">Glycosyltransferase subfamily 4-like N-terminal domain-containing protein</fullName>
    </recommendedName>
</protein>
<evidence type="ECO:0008006" key="3">
    <source>
        <dbReference type="Google" id="ProtNLM"/>
    </source>
</evidence>
<dbReference type="Gene3D" id="3.40.50.2000">
    <property type="entry name" value="Glycogen Phosphorylase B"/>
    <property type="match status" value="1"/>
</dbReference>
<dbReference type="Proteomes" id="UP000016584">
    <property type="component" value="Unassembled WGS sequence"/>
</dbReference>
<comment type="caution">
    <text evidence="1">The sequence shown here is derived from an EMBL/GenBank/DDBJ whole genome shotgun (WGS) entry which is preliminary data.</text>
</comment>
<sequence>MKIVYVLDWDIIAQSSVLNKICAKISYWEMQGNEVHLMIVSSGTVNDHVPRVKNVHVFERPGLSFLIHSSIRTFIGRNMAFGNLYDKIKDIGPDVVYLRPGSMWYPNVSKVVSRFPSVLELNSIDEEEVRLYYPKGDIRYSIFSFGRDRLLKKCVGIVGLTDEIVNYYSNYKKKTIMISNGVNFKAPFDKKKSQNETNIIFVGTPGQLWQGFDQFVEMARLLPEFKFHLVGPQKDFDLFPDNLICHGFLQANELSALYEQCQVGVGTLALFRKNMKEACPLKVREYVANKLFLILGYIDSDFHETPFTLYIGNNKDNVSNNIERIRSFVLNTVSSGEIDINRDRYSIEAKENMRLSFLKDVI</sequence>
<reference evidence="1 2" key="1">
    <citation type="journal article" date="2013" name="Genome Announc.">
        <title>The Draft Genome Sequence of Sphingomonas paucimobilis Strain HER1398 (Proteobacteria), Host to the Giant PAU Phage, Indicates That It Is a Member of the Genus Sphingobacterium (Bacteroidetes).</title>
        <authorList>
            <person name="White R.A.III."/>
            <person name="Suttle C.A."/>
        </authorList>
    </citation>
    <scope>NUCLEOTIDE SEQUENCE [LARGE SCALE GENOMIC DNA]</scope>
    <source>
        <strain evidence="1 2">HER1398</strain>
    </source>
</reference>
<dbReference type="EMBL" id="ATDL01000021">
    <property type="protein sequence ID" value="ERJ57725.1"/>
    <property type="molecule type" value="Genomic_DNA"/>
</dbReference>
<evidence type="ECO:0000313" key="1">
    <source>
        <dbReference type="EMBL" id="ERJ57725.1"/>
    </source>
</evidence>